<feature type="region of interest" description="Disordered" evidence="6">
    <location>
        <begin position="1265"/>
        <end position="1558"/>
    </location>
</feature>
<dbReference type="Gene3D" id="1.25.10.10">
    <property type="entry name" value="Leucine-rich Repeat Variant"/>
    <property type="match status" value="1"/>
</dbReference>
<feature type="compositionally biased region" description="Pro residues" evidence="6">
    <location>
        <begin position="1440"/>
        <end position="1449"/>
    </location>
</feature>
<evidence type="ECO:0000256" key="5">
    <source>
        <dbReference type="ARBA" id="ARBA00023306"/>
    </source>
</evidence>
<protein>
    <recommendedName>
        <fullName evidence="9">Sister chromatid cohesion protein</fullName>
    </recommendedName>
</protein>
<evidence type="ECO:0000313" key="8">
    <source>
        <dbReference type="Proteomes" id="UP000664521"/>
    </source>
</evidence>
<dbReference type="PANTHER" id="PTHR12663:SF0">
    <property type="entry name" value="PRECOCIOUS DISSOCIATION OF SISTERS 5, ISOFORM A"/>
    <property type="match status" value="1"/>
</dbReference>
<dbReference type="EMBL" id="CAJPDS010000052">
    <property type="protein sequence ID" value="CAF9929514.1"/>
    <property type="molecule type" value="Genomic_DNA"/>
</dbReference>
<evidence type="ECO:0000256" key="6">
    <source>
        <dbReference type="SAM" id="MobiDB-lite"/>
    </source>
</evidence>
<dbReference type="InterPro" id="IPR011989">
    <property type="entry name" value="ARM-like"/>
</dbReference>
<comment type="caution">
    <text evidence="7">The sequence shown here is derived from an EMBL/GenBank/DDBJ whole genome shotgun (WGS) entry which is preliminary data.</text>
</comment>
<dbReference type="CDD" id="cd19953">
    <property type="entry name" value="PDS5"/>
    <property type="match status" value="1"/>
</dbReference>
<feature type="compositionally biased region" description="Acidic residues" evidence="6">
    <location>
        <begin position="1422"/>
        <end position="1438"/>
    </location>
</feature>
<feature type="compositionally biased region" description="Acidic residues" evidence="6">
    <location>
        <begin position="284"/>
        <end position="298"/>
    </location>
</feature>
<evidence type="ECO:0000256" key="1">
    <source>
        <dbReference type="ARBA" id="ARBA00004123"/>
    </source>
</evidence>
<feature type="compositionally biased region" description="Acidic residues" evidence="6">
    <location>
        <begin position="1352"/>
        <end position="1361"/>
    </location>
</feature>
<evidence type="ECO:0000256" key="2">
    <source>
        <dbReference type="ARBA" id="ARBA00022618"/>
    </source>
</evidence>
<dbReference type="InterPro" id="IPR016024">
    <property type="entry name" value="ARM-type_fold"/>
</dbReference>
<feature type="compositionally biased region" description="Low complexity" evidence="6">
    <location>
        <begin position="1462"/>
        <end position="1473"/>
    </location>
</feature>
<dbReference type="Proteomes" id="UP000664521">
    <property type="component" value="Unassembled WGS sequence"/>
</dbReference>
<dbReference type="GO" id="GO:0006281">
    <property type="term" value="P:DNA repair"/>
    <property type="evidence" value="ECO:0007669"/>
    <property type="project" value="TreeGrafter"/>
</dbReference>
<proteinExistence type="predicted"/>
<dbReference type="Pfam" id="PF20168">
    <property type="entry name" value="PDS5"/>
    <property type="match status" value="1"/>
</dbReference>
<dbReference type="OrthoDB" id="200660at2759"/>
<dbReference type="GO" id="GO:0000785">
    <property type="term" value="C:chromatin"/>
    <property type="evidence" value="ECO:0007669"/>
    <property type="project" value="TreeGrafter"/>
</dbReference>
<dbReference type="GO" id="GO:0051301">
    <property type="term" value="P:cell division"/>
    <property type="evidence" value="ECO:0007669"/>
    <property type="project" value="UniProtKB-KW"/>
</dbReference>
<evidence type="ECO:0000313" key="7">
    <source>
        <dbReference type="EMBL" id="CAF9929514.1"/>
    </source>
</evidence>
<dbReference type="GO" id="GO:0005634">
    <property type="term" value="C:nucleus"/>
    <property type="evidence" value="ECO:0007669"/>
    <property type="project" value="UniProtKB-SubCell"/>
</dbReference>
<name>A0A8H3IWC1_9LECA</name>
<sequence length="1558" mass="171112">MPGLRFKEPLSWRAGKPIAIAELLRRLQILAQEIRALEQEDIPREAYTDVAQDLASSNLLAHKDKGVKAWTACCIVEILRLCAPDAPYTGIQLRDIFNMIITSLLPALSDPTNAYNNQHLKVLESLSTYKSIVLLSDIPSSEVLTTNLFATFFDIISGSAKASTGELMTKNVETEMTEILSTIVDETTSLPIEVIDTIVAQFLRTDPYAVNENGSKTKKNGAVDEKQSTLFLKDLPPAYNMAKTICNACPQKMARQISQYFNDIIVDASSTSGAKKSGRRNSIDDSDEEGGNSTTEDDLRELRKAHRLLRELWRASPAVLQNVIPQLEAELSAENLQLRHLATETLGDIVSGIGAAGLDCPPVMDAAVYPSTALSGRVEQTNRNLLTKPSSPQSFPQAHPRAYNTFLGRRHDKSAVIRSAWTTAIGRILSTSAGGAGLSQSEEAQLVSDLARMMGDADEKVRVAAVVVVGSFTLQDVVSRLGPSGSVADAGSVLATLAERVRDRKHIVRVEAMKVLGRLWGAASGEIIAGNEVVTPILNAAPSKILDTYYANDLEIHVLLDHVLFEQLLPLSYPLVKAKGLKHANGANGDSQNINGSQAVGEAIPASIDLDKVRIERILTLVNSLDDKAKKIFYSVQVRQTMMSRVMTTFLQRCEDYNGGVMDENEAAIKDHLKRLIDSFSKQLPDSAKVKADLWKFVKTHDRRSYQLIRFCMAPESDYRTMYKAFKEFTKRIENATNTSKDILDTLIPLLYRSSMIVYNKSHVPAIMEFARTDEESLGATAHEVLRELSSKTPEVLKAHVQEMCRGLQEEAPTAVKSNGPGAVDNLKACASFASRFPKDLPQDRKFVQSLISFALLGSPPVAAKYAVSILMTTSKKEMIVQDLVTKCVKDFEYGGAGFMSRLATLSQLMLLAPNEVDDESDAVVDIAIKQILLQVRTPSMEPSDAYTWSETSDVECEAKCWALKILVNRIRSHESPETLNAVAKPVYSLLATLIAKRGEHASAKNTPPSHKSRLRLQAARLCLKLCTKKSHDALLTPANFNELATVAQDQEDPVRRLFLQRLKKYLGKSLLSQRFYVIPFLLAFEPSQDIKSDTATWIRSRAAYLATLPTQRAGGVSQQNTVLESVFARLLSLLAHHPDYSPATDDLVDFSRYIIFYLRNVATADNLSLIFHIAQRVKQTRDAIMSSDFANEALYTLSDLAQLTLRRWEEEKGWSIDVLPMKVRLPTSLFAEVKGHAEALSVAERNFLPEDIEEGVDKLIKQSLRKETARSKKRKSDVDGNGDGDGAAKKKAKLPIRKASAPKEKKPKATSTKTPKAKKKAEKSSSDVGSGERRRSGRVSTAQGGKYKERDDEDDDEEMADGVAEWVYEDEEGNPIEPEPEPEPQPVHEISSDKESEDSDVDDEDMELDPAATNDNNNNTEDAEAQPVPDDDADELEPSPQPQPPTKPSPRTKKPPKPKAPQHQQQQQQPSGKPHPSPPAARTTPKSPKNDNSNSTSTPTPSSSLAATKSKKAPTSPKTGKGKSKASAGSKGGVLGLSRPTRALRGRGKGGDGDEMD</sequence>
<gene>
    <name evidence="7" type="ORF">HETSPECPRED_007374</name>
</gene>
<feature type="compositionally biased region" description="Basic and acidic residues" evidence="6">
    <location>
        <begin position="1323"/>
        <end position="1335"/>
    </location>
</feature>
<feature type="compositionally biased region" description="Acidic residues" evidence="6">
    <location>
        <begin position="1368"/>
        <end position="1383"/>
    </location>
</feature>
<accession>A0A8H3IWC1</accession>
<feature type="region of interest" description="Disordered" evidence="6">
    <location>
        <begin position="271"/>
        <end position="298"/>
    </location>
</feature>
<dbReference type="SUPFAM" id="SSF48371">
    <property type="entry name" value="ARM repeat"/>
    <property type="match status" value="2"/>
</dbReference>
<keyword evidence="2" id="KW-0132">Cell division</keyword>
<feature type="compositionally biased region" description="Low complexity" evidence="6">
    <location>
        <begin position="1410"/>
        <end position="1421"/>
    </location>
</feature>
<keyword evidence="4" id="KW-0539">Nucleus</keyword>
<dbReference type="InterPro" id="IPR039776">
    <property type="entry name" value="Pds5"/>
</dbReference>
<evidence type="ECO:0008006" key="9">
    <source>
        <dbReference type="Google" id="ProtNLM"/>
    </source>
</evidence>
<feature type="compositionally biased region" description="Acidic residues" evidence="6">
    <location>
        <begin position="1396"/>
        <end position="1409"/>
    </location>
</feature>
<reference evidence="7" key="1">
    <citation type="submission" date="2021-03" db="EMBL/GenBank/DDBJ databases">
        <authorList>
            <person name="Tagirdzhanova G."/>
        </authorList>
    </citation>
    <scope>NUCLEOTIDE SEQUENCE</scope>
</reference>
<feature type="compositionally biased region" description="Low complexity" evidence="6">
    <location>
        <begin position="1485"/>
        <end position="1530"/>
    </location>
</feature>
<evidence type="ECO:0000256" key="3">
    <source>
        <dbReference type="ARBA" id="ARBA00022776"/>
    </source>
</evidence>
<organism evidence="7 8">
    <name type="scientific">Heterodermia speciosa</name>
    <dbReference type="NCBI Taxonomy" id="116794"/>
    <lineage>
        <taxon>Eukaryota</taxon>
        <taxon>Fungi</taxon>
        <taxon>Dikarya</taxon>
        <taxon>Ascomycota</taxon>
        <taxon>Pezizomycotina</taxon>
        <taxon>Lecanoromycetes</taxon>
        <taxon>OSLEUM clade</taxon>
        <taxon>Lecanoromycetidae</taxon>
        <taxon>Caliciales</taxon>
        <taxon>Physciaceae</taxon>
        <taxon>Heterodermia</taxon>
    </lineage>
</organism>
<evidence type="ECO:0000256" key="4">
    <source>
        <dbReference type="ARBA" id="ARBA00023242"/>
    </source>
</evidence>
<comment type="subcellular location">
    <subcellularLocation>
        <location evidence="1">Nucleus</location>
    </subcellularLocation>
</comment>
<keyword evidence="5" id="KW-0131">Cell cycle</keyword>
<dbReference type="GO" id="GO:0007064">
    <property type="term" value="P:mitotic sister chromatid cohesion"/>
    <property type="evidence" value="ECO:0007669"/>
    <property type="project" value="InterPro"/>
</dbReference>
<keyword evidence="3" id="KW-0498">Mitosis</keyword>
<dbReference type="PANTHER" id="PTHR12663">
    <property type="entry name" value="ANDROGEN INDUCED INHIBITOR OF PROLIFERATION AS3 / PDS5-RELATED"/>
    <property type="match status" value="1"/>
</dbReference>
<keyword evidence="8" id="KW-1185">Reference proteome</keyword>